<keyword evidence="2" id="KW-1185">Reference proteome</keyword>
<sequence>MKTIWSWLVLARVSRLVSDLRGAASADDSYASHEGLPVSIAEAVSHACAPEGWNWPREDPKFLAVLERDGFSVPVDSAPYGSVVETAAGRLALVTNGGLIESHGAGLSVVPDVPGRRVRAWMIPGVSYFERATI</sequence>
<dbReference type="KEGG" id="vg:55810971"/>
<organism evidence="1 2">
    <name type="scientific">Arthrobacter phage KBurrousTX</name>
    <dbReference type="NCBI Taxonomy" id="2315608"/>
    <lineage>
        <taxon>Viruses</taxon>
        <taxon>Duplodnaviria</taxon>
        <taxon>Heunggongvirae</taxon>
        <taxon>Uroviricota</taxon>
        <taxon>Caudoviricetes</taxon>
        <taxon>Klausavirus</taxon>
        <taxon>Klausavirus kburrousTX</taxon>
    </lineage>
</organism>
<dbReference type="GeneID" id="55810971"/>
<dbReference type="Proteomes" id="UP000278416">
    <property type="component" value="Segment"/>
</dbReference>
<name>A0A386K8D9_9CAUD</name>
<accession>A0A386K8D9</accession>
<protein>
    <submittedName>
        <fullName evidence="1">Uncharacterized protein</fullName>
    </submittedName>
</protein>
<dbReference type="EMBL" id="MH744419">
    <property type="protein sequence ID" value="AYD81519.1"/>
    <property type="molecule type" value="Genomic_DNA"/>
</dbReference>
<evidence type="ECO:0000313" key="1">
    <source>
        <dbReference type="EMBL" id="AYD81519.1"/>
    </source>
</evidence>
<proteinExistence type="predicted"/>
<reference evidence="1 2" key="1">
    <citation type="submission" date="2018-08" db="EMBL/GenBank/DDBJ databases">
        <authorList>
            <person name="Edupali M."/>
            <person name="Eltaeb M."/>
            <person name="Griswold I."/>
            <person name="Han P."/>
            <person name="Iszauk E."/>
            <person name="Joshi S."/>
            <person name="Kim Y."/>
            <person name="Krakopolsky K."/>
            <person name="Kubyshko V."/>
            <person name="Lee J."/>
            <person name="Lee N.Y."/>
            <person name="Lumaj G."/>
            <person name="Muskovitz J."/>
            <person name="Ning J."/>
            <person name="Noll E."/>
            <person name="Persaud B."/>
            <person name="Shankar N."/>
            <person name="Shim K."/>
            <person name="Srinivasan C."/>
            <person name="Yoon I."/>
            <person name="Zhang S."/>
            <person name="Ziausyte U."/>
            <person name="Jarvik J.W."/>
            <person name="Mcguier N."/>
            <person name="Lopez A.J."/>
            <person name="Garlena R.A."/>
            <person name="Russell D.A."/>
            <person name="Pope W.H."/>
            <person name="Jacobs-Sera D."/>
            <person name="Hatfull G.F."/>
        </authorList>
    </citation>
    <scope>NUCLEOTIDE SEQUENCE [LARGE SCALE GENOMIC DNA]</scope>
</reference>
<evidence type="ECO:0000313" key="2">
    <source>
        <dbReference type="Proteomes" id="UP000278416"/>
    </source>
</evidence>
<dbReference type="RefSeq" id="YP_009881698.1">
    <property type="nucleotide sequence ID" value="NC_049442.1"/>
</dbReference>
<gene>
    <name evidence="1" type="primary">25</name>
    <name evidence="1" type="ORF">KBurrousTX_25</name>
</gene>